<organism evidence="2 3">
    <name type="scientific">Gigaspora margarita</name>
    <dbReference type="NCBI Taxonomy" id="4874"/>
    <lineage>
        <taxon>Eukaryota</taxon>
        <taxon>Fungi</taxon>
        <taxon>Fungi incertae sedis</taxon>
        <taxon>Mucoromycota</taxon>
        <taxon>Glomeromycotina</taxon>
        <taxon>Glomeromycetes</taxon>
        <taxon>Diversisporales</taxon>
        <taxon>Gigasporaceae</taxon>
        <taxon>Gigaspora</taxon>
    </lineage>
</organism>
<dbReference type="Pfam" id="PF00010">
    <property type="entry name" value="HLH"/>
    <property type="match status" value="1"/>
</dbReference>
<dbReference type="InterPro" id="IPR011598">
    <property type="entry name" value="bHLH_dom"/>
</dbReference>
<dbReference type="AlphaFoldDB" id="A0A8H3XA07"/>
<feature type="domain" description="BHLH" evidence="1">
    <location>
        <begin position="107"/>
        <end position="157"/>
    </location>
</feature>
<name>A0A8H3XA07_GIGMA</name>
<dbReference type="InterPro" id="IPR036638">
    <property type="entry name" value="HLH_DNA-bd_sf"/>
</dbReference>
<evidence type="ECO:0000313" key="2">
    <source>
        <dbReference type="EMBL" id="KAF0433481.1"/>
    </source>
</evidence>
<protein>
    <submittedName>
        <fullName evidence="2">HLH-domain-containing protein</fullName>
    </submittedName>
</protein>
<proteinExistence type="predicted"/>
<dbReference type="PROSITE" id="PS50888">
    <property type="entry name" value="BHLH"/>
    <property type="match status" value="1"/>
</dbReference>
<dbReference type="Gene3D" id="4.10.280.10">
    <property type="entry name" value="Helix-loop-helix DNA-binding domain"/>
    <property type="match status" value="1"/>
</dbReference>
<evidence type="ECO:0000313" key="3">
    <source>
        <dbReference type="Proteomes" id="UP000439903"/>
    </source>
</evidence>
<keyword evidence="3" id="KW-1185">Reference proteome</keyword>
<dbReference type="Proteomes" id="UP000439903">
    <property type="component" value="Unassembled WGS sequence"/>
</dbReference>
<evidence type="ECO:0000259" key="1">
    <source>
        <dbReference type="PROSITE" id="PS50888"/>
    </source>
</evidence>
<accession>A0A8H3XA07</accession>
<dbReference type="GO" id="GO:0046983">
    <property type="term" value="F:protein dimerization activity"/>
    <property type="evidence" value="ECO:0007669"/>
    <property type="project" value="InterPro"/>
</dbReference>
<comment type="caution">
    <text evidence="2">The sequence shown here is derived from an EMBL/GenBank/DDBJ whole genome shotgun (WGS) entry which is preliminary data.</text>
</comment>
<dbReference type="OrthoDB" id="5778525at2759"/>
<reference evidence="2 3" key="1">
    <citation type="journal article" date="2019" name="Environ. Microbiol.">
        <title>At the nexus of three kingdoms: the genome of the mycorrhizal fungus Gigaspora margarita provides insights into plant, endobacterial and fungal interactions.</title>
        <authorList>
            <person name="Venice F."/>
            <person name="Ghignone S."/>
            <person name="Salvioli di Fossalunga A."/>
            <person name="Amselem J."/>
            <person name="Novero M."/>
            <person name="Xianan X."/>
            <person name="Sedzielewska Toro K."/>
            <person name="Morin E."/>
            <person name="Lipzen A."/>
            <person name="Grigoriev I.V."/>
            <person name="Henrissat B."/>
            <person name="Martin F.M."/>
            <person name="Bonfante P."/>
        </authorList>
    </citation>
    <scope>NUCLEOTIDE SEQUENCE [LARGE SCALE GENOMIC DNA]</scope>
    <source>
        <strain evidence="2 3">BEG34</strain>
    </source>
</reference>
<dbReference type="SUPFAM" id="SSF47459">
    <property type="entry name" value="HLH, helix-loop-helix DNA-binding domain"/>
    <property type="match status" value="1"/>
</dbReference>
<gene>
    <name evidence="2" type="ORF">F8M41_005054</name>
</gene>
<sequence length="194" mass="22880">MVTILTTQLISYGISIKEFFSLENSHFHDEVYDKLKIFLIINCIYSYNEFRYVTGQVDLNEFFQFFVSNKDIFFLDTQATQVIQVNQFSLLSIPENRDSVLGCAREESYHIMIQAEQKQHAEIKDGFEELHRQLPTSNYKMSKAVLLQKAVLYLKNQSRKESFLLDEVNRLTQVERRIRKGEKDECIRKTKANS</sequence>
<dbReference type="EMBL" id="WTPW01001472">
    <property type="protein sequence ID" value="KAF0433481.1"/>
    <property type="molecule type" value="Genomic_DNA"/>
</dbReference>